<dbReference type="Proteomes" id="UP001211044">
    <property type="component" value="Chromosome"/>
</dbReference>
<protein>
    <submittedName>
        <fullName evidence="1">DUF3107 domain-containing protein</fullName>
    </submittedName>
</protein>
<dbReference type="KEGG" id="wne:PIG85_07700"/>
<reference evidence="1" key="1">
    <citation type="submission" date="2023-01" db="EMBL/GenBank/DDBJ databases">
        <title>Comparative Genomic Analysis of the Clinically-Derived Winkia Strain NY0527 Provides Evidence into the Taxonomic Reassignment of Winkia neuii and Characterizes Their Virulence Traits.</title>
        <authorList>
            <person name="Cai X."/>
            <person name="Peng Y."/>
            <person name="Li M."/>
            <person name="Qiu Y."/>
            <person name="Wang Y."/>
            <person name="Xu L."/>
            <person name="Hou Q."/>
        </authorList>
    </citation>
    <scope>NUCLEOTIDE SEQUENCE</scope>
    <source>
        <strain evidence="1">NY0527</strain>
    </source>
</reference>
<dbReference type="Pfam" id="PF11305">
    <property type="entry name" value="DUF3107"/>
    <property type="match status" value="1"/>
</dbReference>
<evidence type="ECO:0000313" key="1">
    <source>
        <dbReference type="EMBL" id="WCE45533.1"/>
    </source>
</evidence>
<organism evidence="1 2">
    <name type="scientific">Winkia neuii subsp. anitrata</name>
    <dbReference type="NCBI Taxonomy" id="29318"/>
    <lineage>
        <taxon>Bacteria</taxon>
        <taxon>Bacillati</taxon>
        <taxon>Actinomycetota</taxon>
        <taxon>Actinomycetes</taxon>
        <taxon>Actinomycetales</taxon>
        <taxon>Actinomycetaceae</taxon>
        <taxon>Winkia</taxon>
    </lineage>
</organism>
<dbReference type="AlphaFoldDB" id="A0AB38XMM3"/>
<accession>A0AB38XMM3</accession>
<gene>
    <name evidence="1" type="ORF">PIG85_07700</name>
</gene>
<dbReference type="InterPro" id="IPR021456">
    <property type="entry name" value="DUF3107"/>
</dbReference>
<dbReference type="RefSeq" id="WP_004807545.1">
    <property type="nucleotide sequence ID" value="NZ_CP116394.1"/>
</dbReference>
<proteinExistence type="predicted"/>
<sequence>MKIKIGLRENSRELIVKTDLDAQALAQEISAAAKEARALVFEAEKQDTVILPATGIAYVQVVTEEPRKVGFGL</sequence>
<evidence type="ECO:0000313" key="2">
    <source>
        <dbReference type="Proteomes" id="UP001211044"/>
    </source>
</evidence>
<dbReference type="EMBL" id="CP116394">
    <property type="protein sequence ID" value="WCE45533.1"/>
    <property type="molecule type" value="Genomic_DNA"/>
</dbReference>
<name>A0AB38XMM3_9ACTO</name>